<keyword evidence="2 6" id="KW-0547">Nucleotide-binding</keyword>
<keyword evidence="8" id="KW-0808">Transferase</keyword>
<dbReference type="AlphaFoldDB" id="A0A1M6K2R0"/>
<dbReference type="GO" id="GO:0050567">
    <property type="term" value="F:glutaminyl-tRNA synthase (glutamine-hydrolyzing) activity"/>
    <property type="evidence" value="ECO:0007669"/>
    <property type="project" value="UniProtKB-UniRule"/>
</dbReference>
<dbReference type="EMBL" id="FQZP01000067">
    <property type="protein sequence ID" value="SHJ53223.1"/>
    <property type="molecule type" value="Genomic_DNA"/>
</dbReference>
<dbReference type="PANTHER" id="PTHR11895:SF151">
    <property type="entry name" value="GLUTAMYL-TRNA(GLN) AMIDOTRANSFERASE SUBUNIT A"/>
    <property type="match status" value="1"/>
</dbReference>
<dbReference type="GO" id="GO:0016740">
    <property type="term" value="F:transferase activity"/>
    <property type="evidence" value="ECO:0007669"/>
    <property type="project" value="UniProtKB-KW"/>
</dbReference>
<keyword evidence="4 6" id="KW-0648">Protein biosynthesis</keyword>
<keyword evidence="9" id="KW-1185">Reference proteome</keyword>
<dbReference type="InterPro" id="IPR000120">
    <property type="entry name" value="Amidase"/>
</dbReference>
<comment type="function">
    <text evidence="5 6">Allows the formation of correctly charged Gln-tRNA(Gln) through the transamidation of misacylated Glu-tRNA(Gln) in organisms which lack glutaminyl-tRNA synthetase. The reaction takes place in the presence of glutamine and ATP through an activated gamma-phospho-Glu-tRNA(Gln).</text>
</comment>
<reference evidence="8 9" key="1">
    <citation type="submission" date="2016-11" db="EMBL/GenBank/DDBJ databases">
        <authorList>
            <person name="Varghese N."/>
            <person name="Submissions S."/>
        </authorList>
    </citation>
    <scope>NUCLEOTIDE SEQUENCE [LARGE SCALE GENOMIC DNA]</scope>
    <source>
        <strain evidence="8 9">DSM 19027</strain>
    </source>
</reference>
<organism evidence="8 9">
    <name type="scientific">Thermoclostridium caenicola</name>
    <dbReference type="NCBI Taxonomy" id="659425"/>
    <lineage>
        <taxon>Bacteria</taxon>
        <taxon>Bacillati</taxon>
        <taxon>Bacillota</taxon>
        <taxon>Clostridia</taxon>
        <taxon>Eubacteriales</taxon>
        <taxon>Oscillospiraceae</taxon>
        <taxon>Thermoclostridium</taxon>
    </lineage>
</organism>
<dbReference type="Proteomes" id="UP000324781">
    <property type="component" value="Unassembled WGS sequence"/>
</dbReference>
<gene>
    <name evidence="6" type="primary">gatA</name>
    <name evidence="8" type="ORF">SAMN05444373_10674</name>
</gene>
<protein>
    <recommendedName>
        <fullName evidence="6">Glutamyl-tRNA(Gln) amidotransferase subunit A</fullName>
        <shortName evidence="6">Glu-ADT subunit A</shortName>
        <ecNumber evidence="6">6.3.5.7</ecNumber>
    </recommendedName>
</protein>
<feature type="active site" description="Charge relay system" evidence="6">
    <location>
        <position position="150"/>
    </location>
</feature>
<dbReference type="PANTHER" id="PTHR11895">
    <property type="entry name" value="TRANSAMIDASE"/>
    <property type="match status" value="1"/>
</dbReference>
<dbReference type="InterPro" id="IPR023631">
    <property type="entry name" value="Amidase_dom"/>
</dbReference>
<evidence type="ECO:0000256" key="5">
    <source>
        <dbReference type="ARBA" id="ARBA00025295"/>
    </source>
</evidence>
<feature type="active site" description="Charge relay system" evidence="6">
    <location>
        <position position="75"/>
    </location>
</feature>
<dbReference type="NCBIfam" id="TIGR00132">
    <property type="entry name" value="gatA"/>
    <property type="match status" value="1"/>
</dbReference>
<feature type="active site" description="Acyl-ester intermediate" evidence="6">
    <location>
        <position position="174"/>
    </location>
</feature>
<name>A0A1M6K2R0_9FIRM</name>
<dbReference type="GO" id="GO:0030956">
    <property type="term" value="C:glutamyl-tRNA(Gln) amidotransferase complex"/>
    <property type="evidence" value="ECO:0007669"/>
    <property type="project" value="InterPro"/>
</dbReference>
<feature type="domain" description="Amidase" evidence="7">
    <location>
        <begin position="21"/>
        <end position="463"/>
    </location>
</feature>
<dbReference type="RefSeq" id="WP_149679619.1">
    <property type="nucleotide sequence ID" value="NZ_DAONMB010000223.1"/>
</dbReference>
<dbReference type="InterPro" id="IPR004412">
    <property type="entry name" value="GatA"/>
</dbReference>
<dbReference type="Gene3D" id="3.90.1300.10">
    <property type="entry name" value="Amidase signature (AS) domain"/>
    <property type="match status" value="1"/>
</dbReference>
<sequence length="486" mass="52166">MRAGISELAIKLRNREISAVELTKAYIDAIEKLNPTLNAYVHLTFDIALKAAEQADQMLKEGDAPPLCGIPMALKDNICTDGLPTTCCSRILTGFKPYYDATVWEKLKKQGAVLLGKTNMDEFAMGSTSETSCYGAPLNPRNTNYVTGGSSGGSAAAVCANLAVYSLGSDTGGSIRQPASFCGVVGLKPTYGAVSRYGLIAYGSSLDQIGPLTNSVKDAAIVFDAVRGGDKRDQTSVDYDYGPSLTQCLEQDVKGLRIGVAEEFFEGINPEIKSKIEEAIALLEKNGAKIEHIRLPALKLALPVYYIIACAEASSNLGRYDGIRYGYRTASYTSIEEMIVKTRSEGFGDEVKRRIMLGTYVLSSGYYDAYYKKACLIREEINREFDAVFETCDVLVAPTAPNTAFPLNYKGASPVEIYLSDICTVPVNIAGVPAISVPCGVDAKGLPIGMQIIGKKFDEATVLQVAHFYEQSAGEVIGAYEGGAGI</sequence>
<dbReference type="SUPFAM" id="SSF75304">
    <property type="entry name" value="Amidase signature (AS) enzymes"/>
    <property type="match status" value="1"/>
</dbReference>
<dbReference type="InterPro" id="IPR036928">
    <property type="entry name" value="AS_sf"/>
</dbReference>
<comment type="similarity">
    <text evidence="6">Belongs to the amidase family. GatA subfamily.</text>
</comment>
<dbReference type="HAMAP" id="MF_00120">
    <property type="entry name" value="GatA"/>
    <property type="match status" value="1"/>
</dbReference>
<comment type="subunit">
    <text evidence="6">Heterotrimer of A, B and C subunits.</text>
</comment>
<evidence type="ECO:0000313" key="9">
    <source>
        <dbReference type="Proteomes" id="UP000324781"/>
    </source>
</evidence>
<evidence type="ECO:0000313" key="8">
    <source>
        <dbReference type="EMBL" id="SHJ53223.1"/>
    </source>
</evidence>
<proteinExistence type="inferred from homology"/>
<keyword evidence="3 6" id="KW-0067">ATP-binding</keyword>
<comment type="catalytic activity">
    <reaction evidence="6">
        <text>L-glutamyl-tRNA(Gln) + L-glutamine + ATP + H2O = L-glutaminyl-tRNA(Gln) + L-glutamate + ADP + phosphate + H(+)</text>
        <dbReference type="Rhea" id="RHEA:17521"/>
        <dbReference type="Rhea" id="RHEA-COMP:9681"/>
        <dbReference type="Rhea" id="RHEA-COMP:9684"/>
        <dbReference type="ChEBI" id="CHEBI:15377"/>
        <dbReference type="ChEBI" id="CHEBI:15378"/>
        <dbReference type="ChEBI" id="CHEBI:29985"/>
        <dbReference type="ChEBI" id="CHEBI:30616"/>
        <dbReference type="ChEBI" id="CHEBI:43474"/>
        <dbReference type="ChEBI" id="CHEBI:58359"/>
        <dbReference type="ChEBI" id="CHEBI:78520"/>
        <dbReference type="ChEBI" id="CHEBI:78521"/>
        <dbReference type="ChEBI" id="CHEBI:456216"/>
        <dbReference type="EC" id="6.3.5.7"/>
    </reaction>
</comment>
<dbReference type="EC" id="6.3.5.7" evidence="6"/>
<evidence type="ECO:0000256" key="6">
    <source>
        <dbReference type="HAMAP-Rule" id="MF_00120"/>
    </source>
</evidence>
<evidence type="ECO:0000256" key="2">
    <source>
        <dbReference type="ARBA" id="ARBA00022741"/>
    </source>
</evidence>
<dbReference type="OrthoDB" id="9811471at2"/>
<keyword evidence="1 6" id="KW-0436">Ligase</keyword>
<evidence type="ECO:0000256" key="3">
    <source>
        <dbReference type="ARBA" id="ARBA00022840"/>
    </source>
</evidence>
<dbReference type="GO" id="GO:0006412">
    <property type="term" value="P:translation"/>
    <property type="evidence" value="ECO:0007669"/>
    <property type="project" value="UniProtKB-UniRule"/>
</dbReference>
<evidence type="ECO:0000256" key="1">
    <source>
        <dbReference type="ARBA" id="ARBA00022598"/>
    </source>
</evidence>
<evidence type="ECO:0000256" key="4">
    <source>
        <dbReference type="ARBA" id="ARBA00022917"/>
    </source>
</evidence>
<accession>A0A1M6K2R0</accession>
<evidence type="ECO:0000259" key="7">
    <source>
        <dbReference type="Pfam" id="PF01425"/>
    </source>
</evidence>
<dbReference type="GO" id="GO:0005524">
    <property type="term" value="F:ATP binding"/>
    <property type="evidence" value="ECO:0007669"/>
    <property type="project" value="UniProtKB-KW"/>
</dbReference>
<dbReference type="Pfam" id="PF01425">
    <property type="entry name" value="Amidase"/>
    <property type="match status" value="1"/>
</dbReference>